<name>A0ACD0NP08_9BASI</name>
<evidence type="ECO:0000313" key="2">
    <source>
        <dbReference type="Proteomes" id="UP000245626"/>
    </source>
</evidence>
<sequence>MASLSSPVVQQLQPQQQSHASSSSSLNLPSLISSSNAYLTANESSSPPPPPSPTPLTAPSSSPSPLLSPSNHPASHPPHIHPSNASSGSASASKGGNTLSGTHPSNSNNNNNNNTSSSSISISSSISNSNNNSSTNNHTASSNALHPSVDYLRDLFQKRLHSFTYLKRSLSGKLSWFNTILLSQSDLSSVFDHEKMRKRTMRYTLLGLSLSSILEISTAQDMSKAILSLIQELDNLPDDSFNNKPRMKSFFKSSTKTLKRSAANQALSDFSVHDGSSSSIGIGMGIGVGGGMGVAPNMGSVNTGADYSYLVSPNIPFQLDFFQTFFTLCDAICEVYHKMISFLGSNADPVGSPIGPLSPGSASFSSDHGSSSTLLNPPSSGGIQAGSPIPPLPNSSERDGWPSETSPFSVAFVNGPALGGSVSSMTQDLMIKVDGKFKKIMSQQIKEIDALARQLIKEELSGLDPLMKDMGIPATNSAFSTAPSSSASSIISGVSGQGGGQSSIFGSVGQSQSGIYTTSTGGVGGGPTSQTYFKDGAGGGRQHHSSQSSFSSSAHSSQPQASSLTMGQHGVGLGMGGRQRSGTQNTVASNASSSLSASTLFSSTQGGGGSRVSSGGGGGSITVIGHQNQPLSSSLQGEAKSKLDSRDDGF</sequence>
<protein>
    <submittedName>
        <fullName evidence="1">Uncharacterized protein</fullName>
    </submittedName>
</protein>
<gene>
    <name evidence="1" type="ORF">IE53DRAFT_245260</name>
</gene>
<evidence type="ECO:0000313" key="1">
    <source>
        <dbReference type="EMBL" id="PWN47539.1"/>
    </source>
</evidence>
<keyword evidence="2" id="KW-1185">Reference proteome</keyword>
<proteinExistence type="predicted"/>
<organism evidence="1 2">
    <name type="scientific">Violaceomyces palustris</name>
    <dbReference type="NCBI Taxonomy" id="1673888"/>
    <lineage>
        <taxon>Eukaryota</taxon>
        <taxon>Fungi</taxon>
        <taxon>Dikarya</taxon>
        <taxon>Basidiomycota</taxon>
        <taxon>Ustilaginomycotina</taxon>
        <taxon>Ustilaginomycetes</taxon>
        <taxon>Violaceomycetales</taxon>
        <taxon>Violaceomycetaceae</taxon>
        <taxon>Violaceomyces</taxon>
    </lineage>
</organism>
<dbReference type="EMBL" id="KZ820405">
    <property type="protein sequence ID" value="PWN47539.1"/>
    <property type="molecule type" value="Genomic_DNA"/>
</dbReference>
<reference evidence="1 2" key="1">
    <citation type="journal article" date="2018" name="Mol. Biol. Evol.">
        <title>Broad Genomic Sampling Reveals a Smut Pathogenic Ancestry of the Fungal Clade Ustilaginomycotina.</title>
        <authorList>
            <person name="Kijpornyongpan T."/>
            <person name="Mondo S.J."/>
            <person name="Barry K."/>
            <person name="Sandor L."/>
            <person name="Lee J."/>
            <person name="Lipzen A."/>
            <person name="Pangilinan J."/>
            <person name="LaButti K."/>
            <person name="Hainaut M."/>
            <person name="Henrissat B."/>
            <person name="Grigoriev I.V."/>
            <person name="Spatafora J.W."/>
            <person name="Aime M.C."/>
        </authorList>
    </citation>
    <scope>NUCLEOTIDE SEQUENCE [LARGE SCALE GENOMIC DNA]</scope>
    <source>
        <strain evidence="1 2">SA 807</strain>
    </source>
</reference>
<accession>A0ACD0NP08</accession>
<dbReference type="Proteomes" id="UP000245626">
    <property type="component" value="Unassembled WGS sequence"/>
</dbReference>